<dbReference type="AlphaFoldDB" id="X0WDU2"/>
<proteinExistence type="predicted"/>
<organism evidence="1">
    <name type="scientific">marine sediment metagenome</name>
    <dbReference type="NCBI Taxonomy" id="412755"/>
    <lineage>
        <taxon>unclassified sequences</taxon>
        <taxon>metagenomes</taxon>
        <taxon>ecological metagenomes</taxon>
    </lineage>
</organism>
<reference evidence="1" key="1">
    <citation type="journal article" date="2014" name="Front. Microbiol.">
        <title>High frequency of phylogenetically diverse reductive dehalogenase-homologous genes in deep subseafloor sedimentary metagenomes.</title>
        <authorList>
            <person name="Kawai M."/>
            <person name="Futagami T."/>
            <person name="Toyoda A."/>
            <person name="Takaki Y."/>
            <person name="Nishi S."/>
            <person name="Hori S."/>
            <person name="Arai W."/>
            <person name="Tsubouchi T."/>
            <person name="Morono Y."/>
            <person name="Uchiyama I."/>
            <person name="Ito T."/>
            <person name="Fujiyama A."/>
            <person name="Inagaki F."/>
            <person name="Takami H."/>
        </authorList>
    </citation>
    <scope>NUCLEOTIDE SEQUENCE</scope>
    <source>
        <strain evidence="1">Expedition CK06-06</strain>
    </source>
</reference>
<feature type="non-terminal residue" evidence="1">
    <location>
        <position position="206"/>
    </location>
</feature>
<accession>X0WDU2</accession>
<comment type="caution">
    <text evidence="1">The sequence shown here is derived from an EMBL/GenBank/DDBJ whole genome shotgun (WGS) entry which is preliminary data.</text>
</comment>
<name>X0WDU2_9ZZZZ</name>
<evidence type="ECO:0000313" key="1">
    <source>
        <dbReference type="EMBL" id="GAG10846.1"/>
    </source>
</evidence>
<protein>
    <submittedName>
        <fullName evidence="1">Uncharacterized protein</fullName>
    </submittedName>
</protein>
<gene>
    <name evidence="1" type="ORF">S01H1_46804</name>
</gene>
<dbReference type="EMBL" id="BARS01029983">
    <property type="protein sequence ID" value="GAG10846.1"/>
    <property type="molecule type" value="Genomic_DNA"/>
</dbReference>
<sequence length="206" mass="23514">MLEVDRCPECKVPEPFSQGQTWLNNGDIVQPVNHEIRMSFIECENLDPLFKNIGDIIGMPVERFVINIAARSTKRYMSSVIPEEVKEKLQTIPHRHRDGDLELERCPTYGVPAALSGFRWYLDRGLIVNKHTRRRMAMLGPELLDGLFRALEAELGEAIPNAVVEAQRRFTKTGFYSIEEVSDEGDFRTQLALRGMGNLKDIQIGR</sequence>